<dbReference type="Gene3D" id="3.10.10.10">
    <property type="entry name" value="HIV Type 1 Reverse Transcriptase, subunit A, domain 1"/>
    <property type="match status" value="1"/>
</dbReference>
<dbReference type="Proteomes" id="UP001066276">
    <property type="component" value="Chromosome 1_2"/>
</dbReference>
<dbReference type="Gene3D" id="3.30.70.270">
    <property type="match status" value="2"/>
</dbReference>
<keyword evidence="7" id="KW-0378">Hydrolase</keyword>
<proteinExistence type="inferred from homology"/>
<dbReference type="FunFam" id="3.30.70.270:FF:000020">
    <property type="entry name" value="Transposon Tf2-6 polyprotein-like Protein"/>
    <property type="match status" value="1"/>
</dbReference>
<keyword evidence="5" id="KW-0540">Nuclease</keyword>
<keyword evidence="12" id="KW-1185">Reference proteome</keyword>
<dbReference type="PANTHER" id="PTHR37984:SF5">
    <property type="entry name" value="PROTEIN NYNRIN-LIKE"/>
    <property type="match status" value="1"/>
</dbReference>
<dbReference type="CDD" id="cd09274">
    <property type="entry name" value="RNase_HI_RT_Ty3"/>
    <property type="match status" value="1"/>
</dbReference>
<evidence type="ECO:0000256" key="3">
    <source>
        <dbReference type="ARBA" id="ARBA00022679"/>
    </source>
</evidence>
<keyword evidence="4" id="KW-0548">Nucleotidyltransferase</keyword>
<comment type="similarity">
    <text evidence="1">Belongs to the beta type-B retroviral polymerase family. HERV class-II K(HML-2) pol subfamily.</text>
</comment>
<evidence type="ECO:0000259" key="10">
    <source>
        <dbReference type="PROSITE" id="PS50878"/>
    </source>
</evidence>
<dbReference type="InterPro" id="IPR043128">
    <property type="entry name" value="Rev_trsase/Diguanyl_cyclase"/>
</dbReference>
<dbReference type="EC" id="3.1.26.4" evidence="2"/>
<dbReference type="InterPro" id="IPR050951">
    <property type="entry name" value="Retrovirus_Pol_polyprotein"/>
</dbReference>
<evidence type="ECO:0000256" key="6">
    <source>
        <dbReference type="ARBA" id="ARBA00022759"/>
    </source>
</evidence>
<keyword evidence="6" id="KW-0255">Endonuclease</keyword>
<evidence type="ECO:0000256" key="1">
    <source>
        <dbReference type="ARBA" id="ARBA00010879"/>
    </source>
</evidence>
<comment type="caution">
    <text evidence="11">The sequence shown here is derived from an EMBL/GenBank/DDBJ whole genome shotgun (WGS) entry which is preliminary data.</text>
</comment>
<dbReference type="Gene3D" id="3.10.20.370">
    <property type="match status" value="1"/>
</dbReference>
<name>A0AAV7W611_PLEWA</name>
<protein>
    <recommendedName>
        <fullName evidence="2">ribonuclease H</fullName>
        <ecNumber evidence="2">3.1.26.4</ecNumber>
    </recommendedName>
</protein>
<dbReference type="PROSITE" id="PS50878">
    <property type="entry name" value="RT_POL"/>
    <property type="match status" value="1"/>
</dbReference>
<dbReference type="InterPro" id="IPR043502">
    <property type="entry name" value="DNA/RNA_pol_sf"/>
</dbReference>
<dbReference type="PANTHER" id="PTHR37984">
    <property type="entry name" value="PROTEIN CBG26694"/>
    <property type="match status" value="1"/>
</dbReference>
<dbReference type="Pfam" id="PF17917">
    <property type="entry name" value="RT_RNaseH"/>
    <property type="match status" value="1"/>
</dbReference>
<organism evidence="11 12">
    <name type="scientific">Pleurodeles waltl</name>
    <name type="common">Iberian ribbed newt</name>
    <dbReference type="NCBI Taxonomy" id="8319"/>
    <lineage>
        <taxon>Eukaryota</taxon>
        <taxon>Metazoa</taxon>
        <taxon>Chordata</taxon>
        <taxon>Craniata</taxon>
        <taxon>Vertebrata</taxon>
        <taxon>Euteleostomi</taxon>
        <taxon>Amphibia</taxon>
        <taxon>Batrachia</taxon>
        <taxon>Caudata</taxon>
        <taxon>Salamandroidea</taxon>
        <taxon>Salamandridae</taxon>
        <taxon>Pleurodelinae</taxon>
        <taxon>Pleurodeles</taxon>
    </lineage>
</organism>
<dbReference type="InterPro" id="IPR041373">
    <property type="entry name" value="RT_RNaseH"/>
</dbReference>
<evidence type="ECO:0000313" key="11">
    <source>
        <dbReference type="EMBL" id="KAJ1208272.1"/>
    </source>
</evidence>
<dbReference type="GO" id="GO:0004523">
    <property type="term" value="F:RNA-DNA hybrid ribonuclease activity"/>
    <property type="evidence" value="ECO:0007669"/>
    <property type="project" value="UniProtKB-EC"/>
</dbReference>
<evidence type="ECO:0000256" key="8">
    <source>
        <dbReference type="ARBA" id="ARBA00022918"/>
    </source>
</evidence>
<dbReference type="CDD" id="cd01647">
    <property type="entry name" value="RT_LTR"/>
    <property type="match status" value="1"/>
</dbReference>
<keyword evidence="3" id="KW-0808">Transferase</keyword>
<evidence type="ECO:0000256" key="9">
    <source>
        <dbReference type="SAM" id="Coils"/>
    </source>
</evidence>
<feature type="coiled-coil region" evidence="9">
    <location>
        <begin position="370"/>
        <end position="397"/>
    </location>
</feature>
<dbReference type="GO" id="GO:0003964">
    <property type="term" value="F:RNA-directed DNA polymerase activity"/>
    <property type="evidence" value="ECO:0007669"/>
    <property type="project" value="UniProtKB-KW"/>
</dbReference>
<keyword evidence="8" id="KW-0695">RNA-directed DNA polymerase</keyword>
<gene>
    <name evidence="11" type="ORF">NDU88_003658</name>
</gene>
<dbReference type="AlphaFoldDB" id="A0AAV7W611"/>
<evidence type="ECO:0000256" key="4">
    <source>
        <dbReference type="ARBA" id="ARBA00022695"/>
    </source>
</evidence>
<feature type="domain" description="Reverse transcriptase" evidence="10">
    <location>
        <begin position="80"/>
        <end position="258"/>
    </location>
</feature>
<accession>A0AAV7W611</accession>
<dbReference type="Pfam" id="PF00078">
    <property type="entry name" value="RVT_1"/>
    <property type="match status" value="1"/>
</dbReference>
<evidence type="ECO:0000256" key="5">
    <source>
        <dbReference type="ARBA" id="ARBA00022722"/>
    </source>
</evidence>
<evidence type="ECO:0000313" key="12">
    <source>
        <dbReference type="Proteomes" id="UP001066276"/>
    </source>
</evidence>
<sequence length="531" mass="60007">MGIKLDPNSKCQVMVVNDGDDNLEILKEFPQVFNDKLGCLTNFEHKIILKKGAVPSVHKVRRVPKLMLEPLRAELNKLLCAGVIEEIESSEWLAPVVLAPKDKGRQIRMCVDLRDLNRHIWVDRQPLPNISEELSGLGGSKVFSVLDLSSAYHQILLHPDSRHLTSFVTPVGAYQFLRMPFGLASAAACFQRIMKKILGKVSGVLFFQDDILVHGSTVEEHDKVLREVLSKLARSGLTVKREKCKFRVFSVTYLGHTISSEGIKPKLELVDSIVRAPQPGDKDGVRSFLGLAEYYSKFIANFSSVTQPLRSLLKKGCEFVWTDECTAAFTFVKDCIGKMPTLGHFDIHAKTFLYTDASIKGLGAVLIQRVNQEEKVIAFASRSLKGAEQQYSVIEREALACMWAVKHFRFYLWGLPFVVRTDHRPLVQIFSSKKGEELTPRIKRWVEGLMEYNFTVEYVPGPKNIVADFLSRTSVGGDDESENEIEVNWVRELAVSEDDWKTASIQDSDRHDLAELVVKGRFRFFKGVLEC</sequence>
<evidence type="ECO:0000256" key="2">
    <source>
        <dbReference type="ARBA" id="ARBA00012180"/>
    </source>
</evidence>
<dbReference type="FunFam" id="3.10.20.370:FF:000001">
    <property type="entry name" value="Retrovirus-related Pol polyprotein from transposon 17.6-like protein"/>
    <property type="match status" value="1"/>
</dbReference>
<dbReference type="SUPFAM" id="SSF56672">
    <property type="entry name" value="DNA/RNA polymerases"/>
    <property type="match status" value="1"/>
</dbReference>
<dbReference type="EMBL" id="JANPWB010000002">
    <property type="protein sequence ID" value="KAJ1208272.1"/>
    <property type="molecule type" value="Genomic_DNA"/>
</dbReference>
<reference evidence="11" key="1">
    <citation type="journal article" date="2022" name="bioRxiv">
        <title>Sequencing and chromosome-scale assembly of the giantPleurodeles waltlgenome.</title>
        <authorList>
            <person name="Brown T."/>
            <person name="Elewa A."/>
            <person name="Iarovenko S."/>
            <person name="Subramanian E."/>
            <person name="Araus A.J."/>
            <person name="Petzold A."/>
            <person name="Susuki M."/>
            <person name="Suzuki K.-i.T."/>
            <person name="Hayashi T."/>
            <person name="Toyoda A."/>
            <person name="Oliveira C."/>
            <person name="Osipova E."/>
            <person name="Leigh N.D."/>
            <person name="Simon A."/>
            <person name="Yun M.H."/>
        </authorList>
    </citation>
    <scope>NUCLEOTIDE SEQUENCE</scope>
    <source>
        <strain evidence="11">20211129_DDA</strain>
        <tissue evidence="11">Liver</tissue>
    </source>
</reference>
<keyword evidence="9" id="KW-0175">Coiled coil</keyword>
<dbReference type="InterPro" id="IPR000477">
    <property type="entry name" value="RT_dom"/>
</dbReference>
<evidence type="ECO:0000256" key="7">
    <source>
        <dbReference type="ARBA" id="ARBA00022801"/>
    </source>
</evidence>